<feature type="transmembrane region" description="Helical" evidence="1">
    <location>
        <begin position="20"/>
        <end position="39"/>
    </location>
</feature>
<evidence type="ECO:0000313" key="4">
    <source>
        <dbReference type="Proteomes" id="UP000596329"/>
    </source>
</evidence>
<keyword evidence="1" id="KW-0812">Transmembrane</keyword>
<dbReference type="RefSeq" id="WP_071957562.1">
    <property type="nucleotide sequence ID" value="NZ_CP059075.1"/>
</dbReference>
<dbReference type="EMBL" id="CP059075">
    <property type="protein sequence ID" value="QRE04874.1"/>
    <property type="molecule type" value="Genomic_DNA"/>
</dbReference>
<sequence length="206" mass="24305">MDSNLHFPIVINPIPTKTEVSIKLSIIALLFGPFAYGVLTQQGIYCLSFPIIIFGLFIFNYLTGGKYVPLNPIQKDKSIEFDDFGLIVIDNEMQCSYKWTEIQEIEINLIAYKNKRRDEDSSYDGTENHIKFSYQNIIHKYLFYLETPKEYNYLSDYLEKTVLSKLYELKNIKDESIIISKLNYSELQKFKSKHNINRYTDFIHFN</sequence>
<name>A0A7U2NGN8_FLAPS</name>
<protein>
    <recommendedName>
        <fullName evidence="5">Transmembrane protein</fullName>
    </recommendedName>
</protein>
<feature type="transmembrane region" description="Helical" evidence="1">
    <location>
        <begin position="44"/>
        <end position="62"/>
    </location>
</feature>
<dbReference type="EMBL" id="CP059075">
    <property type="protein sequence ID" value="QRE04822.1"/>
    <property type="molecule type" value="Genomic_DNA"/>
</dbReference>
<gene>
    <name evidence="2" type="ORF">H0H26_04320</name>
    <name evidence="3" type="ORF">H0H26_04605</name>
</gene>
<accession>A0A7U2NGN8</accession>
<proteinExistence type="predicted"/>
<keyword evidence="1" id="KW-0472">Membrane</keyword>
<evidence type="ECO:0000313" key="2">
    <source>
        <dbReference type="EMBL" id="QRE04822.1"/>
    </source>
</evidence>
<evidence type="ECO:0000313" key="3">
    <source>
        <dbReference type="EMBL" id="QRE04874.1"/>
    </source>
</evidence>
<keyword evidence="1" id="KW-1133">Transmembrane helix</keyword>
<dbReference type="Proteomes" id="UP000596329">
    <property type="component" value="Chromosome"/>
</dbReference>
<reference evidence="3 4" key="1">
    <citation type="submission" date="2020-07" db="EMBL/GenBank/DDBJ databases">
        <title>Genomic characterization of Flavobacterium psychrophilum strains.</title>
        <authorList>
            <person name="Castillo D."/>
            <person name="Jorgensen J."/>
            <person name="Middelboe M."/>
        </authorList>
    </citation>
    <scope>NUCLEOTIDE SEQUENCE [LARGE SCALE GENOMIC DNA]</scope>
    <source>
        <strain evidence="3 4">FPS-R7</strain>
    </source>
</reference>
<dbReference type="AlphaFoldDB" id="A0A7U2NGN8"/>
<evidence type="ECO:0000256" key="1">
    <source>
        <dbReference type="SAM" id="Phobius"/>
    </source>
</evidence>
<organism evidence="3 4">
    <name type="scientific">Flavobacterium psychrophilum</name>
    <dbReference type="NCBI Taxonomy" id="96345"/>
    <lineage>
        <taxon>Bacteria</taxon>
        <taxon>Pseudomonadati</taxon>
        <taxon>Bacteroidota</taxon>
        <taxon>Flavobacteriia</taxon>
        <taxon>Flavobacteriales</taxon>
        <taxon>Flavobacteriaceae</taxon>
        <taxon>Flavobacterium</taxon>
    </lineage>
</organism>
<evidence type="ECO:0008006" key="5">
    <source>
        <dbReference type="Google" id="ProtNLM"/>
    </source>
</evidence>